<dbReference type="SUPFAM" id="SSF52540">
    <property type="entry name" value="P-loop containing nucleoside triphosphate hydrolases"/>
    <property type="match status" value="1"/>
</dbReference>
<organism evidence="12 13">
    <name type="scientific">Sulfobacillus harzensis</name>
    <dbReference type="NCBI Taxonomy" id="2729629"/>
    <lineage>
        <taxon>Bacteria</taxon>
        <taxon>Bacillati</taxon>
        <taxon>Bacillota</taxon>
        <taxon>Clostridia</taxon>
        <taxon>Eubacteriales</taxon>
        <taxon>Clostridiales Family XVII. Incertae Sedis</taxon>
        <taxon>Sulfobacillus</taxon>
    </lineage>
</organism>
<dbReference type="GO" id="GO:0005886">
    <property type="term" value="C:plasma membrane"/>
    <property type="evidence" value="ECO:0007669"/>
    <property type="project" value="UniProtKB-SubCell"/>
</dbReference>
<evidence type="ECO:0000256" key="4">
    <source>
        <dbReference type="ARBA" id="ARBA00022692"/>
    </source>
</evidence>
<feature type="domain" description="ABC transmembrane type-1" evidence="11">
    <location>
        <begin position="19"/>
        <end position="303"/>
    </location>
</feature>
<dbReference type="InterPro" id="IPR039421">
    <property type="entry name" value="Type_1_exporter"/>
</dbReference>
<evidence type="ECO:0000256" key="1">
    <source>
        <dbReference type="ARBA" id="ARBA00004651"/>
    </source>
</evidence>
<dbReference type="CDD" id="cd18541">
    <property type="entry name" value="ABC_6TM_TmrB_like"/>
    <property type="match status" value="1"/>
</dbReference>
<dbReference type="InterPro" id="IPR003439">
    <property type="entry name" value="ABC_transporter-like_ATP-bd"/>
</dbReference>
<comment type="caution">
    <text evidence="12">The sequence shown here is derived from an EMBL/GenBank/DDBJ whole genome shotgun (WGS) entry which is preliminary data.</text>
</comment>
<keyword evidence="6 12" id="KW-0067">ATP-binding</keyword>
<dbReference type="AlphaFoldDB" id="A0A7Y0L699"/>
<dbReference type="RefSeq" id="WP_169100860.1">
    <property type="nucleotide sequence ID" value="NZ_JABBVZ010000054.1"/>
</dbReference>
<dbReference type="Pfam" id="PF00664">
    <property type="entry name" value="ABC_membrane"/>
    <property type="match status" value="1"/>
</dbReference>
<comment type="subcellular location">
    <subcellularLocation>
        <location evidence="1">Cell membrane</location>
        <topology evidence="1">Multi-pass membrane protein</topology>
    </subcellularLocation>
</comment>
<gene>
    <name evidence="12" type="ORF">HIJ39_14305</name>
</gene>
<evidence type="ECO:0000313" key="13">
    <source>
        <dbReference type="Proteomes" id="UP000533476"/>
    </source>
</evidence>
<name>A0A7Y0L699_9FIRM</name>
<dbReference type="SMART" id="SM00382">
    <property type="entry name" value="AAA"/>
    <property type="match status" value="1"/>
</dbReference>
<evidence type="ECO:0000259" key="10">
    <source>
        <dbReference type="PROSITE" id="PS50893"/>
    </source>
</evidence>
<dbReference type="PANTHER" id="PTHR43394">
    <property type="entry name" value="ATP-DEPENDENT PERMEASE MDL1, MITOCHONDRIAL"/>
    <property type="match status" value="1"/>
</dbReference>
<protein>
    <submittedName>
        <fullName evidence="12">ABC transporter ATP-binding protein</fullName>
    </submittedName>
</protein>
<keyword evidence="4 9" id="KW-0812">Transmembrane</keyword>
<dbReference type="Pfam" id="PF00005">
    <property type="entry name" value="ABC_tran"/>
    <property type="match status" value="1"/>
</dbReference>
<evidence type="ECO:0000256" key="8">
    <source>
        <dbReference type="ARBA" id="ARBA00023136"/>
    </source>
</evidence>
<sequence length="582" mass="65082">MSPTQLIRAFILERKWGYLAAVLAIGMAQFFQVRIPHILGKFINRLKLGGSTEHIILGFALELAVVAAGYVIFFGFGQTQVGRLGRTWEYEMRQHLFSHWETLSSRYFQQHSVGDLLNHSLNDVTAVRQALSMGLNQISQAVFLFIATLYMTIRTIDLKLTLFSLVPLLLIPVVIAIIRPQVRLRSRLVQEGLSDMSELAEESFQAIRLIKAASNEPIEVARFADKTQTIVDRQMNLVRLNTLFQALVPLLSGIGFTVGLVYGGWLVIHGQISLGSFVAFTVYLSMLVQPLMQFGIVINLFQNASASIVRLQVLLAEEPDIRDPAEPVVRDVWRGALKIQRLTFQYPNSEHPTLQNVSVDVPEGRTLGIVGRTGAGKTTLLNLILRDYDPPAGTVFFDGVDIRDMRLQDLRELIAYVPQDGFLFSTTIGHNIAFSRPQVVPEDVEEAARQSRIWETIEGMPDGIDTEIGERGIMLSGGQRQRTAIARALIKSEAKILMLDDSLSAVDTRTESEILRVLRQVRGKKTCIIAAHRLSALRDADWIIVLDKGRIVQSGIHEDLVRQPGLYRELYQIQTGGEPAHA</sequence>
<dbReference type="InterPro" id="IPR027417">
    <property type="entry name" value="P-loop_NTPase"/>
</dbReference>
<keyword evidence="8 9" id="KW-0472">Membrane</keyword>
<dbReference type="Gene3D" id="3.40.50.300">
    <property type="entry name" value="P-loop containing nucleotide triphosphate hydrolases"/>
    <property type="match status" value="1"/>
</dbReference>
<evidence type="ECO:0000256" key="9">
    <source>
        <dbReference type="SAM" id="Phobius"/>
    </source>
</evidence>
<dbReference type="Gene3D" id="1.20.1560.10">
    <property type="entry name" value="ABC transporter type 1, transmembrane domain"/>
    <property type="match status" value="1"/>
</dbReference>
<dbReference type="SUPFAM" id="SSF90123">
    <property type="entry name" value="ABC transporter transmembrane region"/>
    <property type="match status" value="1"/>
</dbReference>
<keyword evidence="5" id="KW-0547">Nucleotide-binding</keyword>
<feature type="transmembrane region" description="Helical" evidence="9">
    <location>
        <begin position="138"/>
        <end position="156"/>
    </location>
</feature>
<feature type="transmembrane region" description="Helical" evidence="9">
    <location>
        <begin position="16"/>
        <end position="35"/>
    </location>
</feature>
<evidence type="ECO:0000313" key="12">
    <source>
        <dbReference type="EMBL" id="NMP23516.1"/>
    </source>
</evidence>
<dbReference type="GO" id="GO:0005524">
    <property type="term" value="F:ATP binding"/>
    <property type="evidence" value="ECO:0007669"/>
    <property type="project" value="UniProtKB-KW"/>
</dbReference>
<dbReference type="GO" id="GO:0015421">
    <property type="term" value="F:ABC-type oligopeptide transporter activity"/>
    <property type="evidence" value="ECO:0007669"/>
    <property type="project" value="TreeGrafter"/>
</dbReference>
<dbReference type="PROSITE" id="PS50893">
    <property type="entry name" value="ABC_TRANSPORTER_2"/>
    <property type="match status" value="1"/>
</dbReference>
<accession>A0A7Y0L699</accession>
<keyword evidence="7 9" id="KW-1133">Transmembrane helix</keyword>
<evidence type="ECO:0000259" key="11">
    <source>
        <dbReference type="PROSITE" id="PS50929"/>
    </source>
</evidence>
<dbReference type="InterPro" id="IPR036640">
    <property type="entry name" value="ABC1_TM_sf"/>
</dbReference>
<evidence type="ECO:0000256" key="2">
    <source>
        <dbReference type="ARBA" id="ARBA00022448"/>
    </source>
</evidence>
<dbReference type="Proteomes" id="UP000533476">
    <property type="component" value="Unassembled WGS sequence"/>
</dbReference>
<dbReference type="PANTHER" id="PTHR43394:SF1">
    <property type="entry name" value="ATP-BINDING CASSETTE SUB-FAMILY B MEMBER 10, MITOCHONDRIAL"/>
    <property type="match status" value="1"/>
</dbReference>
<evidence type="ECO:0000256" key="3">
    <source>
        <dbReference type="ARBA" id="ARBA00022475"/>
    </source>
</evidence>
<feature type="domain" description="ABC transporter" evidence="10">
    <location>
        <begin position="337"/>
        <end position="573"/>
    </location>
</feature>
<reference evidence="12 13" key="1">
    <citation type="submission" date="2020-04" db="EMBL/GenBank/DDBJ databases">
        <authorList>
            <person name="Zhang R."/>
            <person name="Schippers A."/>
        </authorList>
    </citation>
    <scope>NUCLEOTIDE SEQUENCE [LARGE SCALE GENOMIC DNA]</scope>
    <source>
        <strain evidence="12 13">DSM 109850</strain>
    </source>
</reference>
<evidence type="ECO:0000256" key="5">
    <source>
        <dbReference type="ARBA" id="ARBA00022741"/>
    </source>
</evidence>
<dbReference type="EMBL" id="JABBVZ010000054">
    <property type="protein sequence ID" value="NMP23516.1"/>
    <property type="molecule type" value="Genomic_DNA"/>
</dbReference>
<dbReference type="FunFam" id="3.40.50.300:FF:000221">
    <property type="entry name" value="Multidrug ABC transporter ATP-binding protein"/>
    <property type="match status" value="1"/>
</dbReference>
<keyword evidence="13" id="KW-1185">Reference proteome</keyword>
<feature type="transmembrane region" description="Helical" evidence="9">
    <location>
        <begin position="243"/>
        <end position="265"/>
    </location>
</feature>
<evidence type="ECO:0000256" key="6">
    <source>
        <dbReference type="ARBA" id="ARBA00022840"/>
    </source>
</evidence>
<dbReference type="InterPro" id="IPR003593">
    <property type="entry name" value="AAA+_ATPase"/>
</dbReference>
<keyword evidence="2" id="KW-0813">Transport</keyword>
<keyword evidence="3" id="KW-1003">Cell membrane</keyword>
<feature type="transmembrane region" description="Helical" evidence="9">
    <location>
        <begin position="277"/>
        <end position="301"/>
    </location>
</feature>
<dbReference type="GO" id="GO:0016887">
    <property type="term" value="F:ATP hydrolysis activity"/>
    <property type="evidence" value="ECO:0007669"/>
    <property type="project" value="InterPro"/>
</dbReference>
<feature type="transmembrane region" description="Helical" evidence="9">
    <location>
        <begin position="162"/>
        <end position="178"/>
    </location>
</feature>
<dbReference type="InterPro" id="IPR011527">
    <property type="entry name" value="ABC1_TM_dom"/>
</dbReference>
<evidence type="ECO:0000256" key="7">
    <source>
        <dbReference type="ARBA" id="ARBA00022989"/>
    </source>
</evidence>
<dbReference type="PROSITE" id="PS50929">
    <property type="entry name" value="ABC_TM1F"/>
    <property type="match status" value="1"/>
</dbReference>
<feature type="transmembrane region" description="Helical" evidence="9">
    <location>
        <begin position="55"/>
        <end position="76"/>
    </location>
</feature>
<proteinExistence type="predicted"/>